<dbReference type="AlphaFoldDB" id="A0A6A3HP94"/>
<dbReference type="EMBL" id="QXFU01004099">
    <property type="protein sequence ID" value="KAE8970721.1"/>
    <property type="molecule type" value="Genomic_DNA"/>
</dbReference>
<name>A0A6A3HP94_9STRA</name>
<evidence type="ECO:0000313" key="6">
    <source>
        <dbReference type="Proteomes" id="UP000435112"/>
    </source>
</evidence>
<keyword evidence="5" id="KW-1185">Reference proteome</keyword>
<accession>A0A6A3HP94</accession>
<dbReference type="Proteomes" id="UP000429607">
    <property type="component" value="Unassembled WGS sequence"/>
</dbReference>
<organism evidence="2 4">
    <name type="scientific">Phytophthora rubi</name>
    <dbReference type="NCBI Taxonomy" id="129364"/>
    <lineage>
        <taxon>Eukaryota</taxon>
        <taxon>Sar</taxon>
        <taxon>Stramenopiles</taxon>
        <taxon>Oomycota</taxon>
        <taxon>Peronosporomycetes</taxon>
        <taxon>Peronosporales</taxon>
        <taxon>Peronosporaceae</taxon>
        <taxon>Phytophthora</taxon>
    </lineage>
</organism>
<proteinExistence type="predicted"/>
<dbReference type="Proteomes" id="UP000434957">
    <property type="component" value="Unassembled WGS sequence"/>
</dbReference>
<protein>
    <submittedName>
        <fullName evidence="2">Uncharacterized protein</fullName>
    </submittedName>
</protein>
<comment type="caution">
    <text evidence="2">The sequence shown here is derived from an EMBL/GenBank/DDBJ whole genome shotgun (WGS) entry which is preliminary data.</text>
</comment>
<dbReference type="EMBL" id="QXFV01004243">
    <property type="protein sequence ID" value="KAE8970802.1"/>
    <property type="molecule type" value="Genomic_DNA"/>
</dbReference>
<dbReference type="EMBL" id="QXFT01004189">
    <property type="protein sequence ID" value="KAE9279637.1"/>
    <property type="molecule type" value="Genomic_DNA"/>
</dbReference>
<sequence length="426" mass="47203">MREASEAFDCDDVLDAFLHDMSVLDQAQPRPTKSYAATKDVSTPLPVVVVQSPEPSKKKRQNPSWFKRKRELEALRAQSEALETRREFLLLKRAKVQQVDASETLTQQKQQKQQKEALALVKQKCEAAQGDNGYLKKRLRAYVDLSGALQTALSAAEQELATMSMAVARALRTEIGSGYQLRFASPSLFDMLEERVNVKFNELEASFRTNQRQMTSADTELVQVYYKNGVGTVEFKRAQLLPFEEAAISATIFSIVEVGAFADGQDSRVVRRSEDTFAMDSRLTVCLNDGGTVNLNAHSVMKRFLTPTGIVMMLESISDWTAGVKNSGAWTHTTEEGGYFVISNYAIDGVRAASNVSPGVSQLRSELTLKPGDPSKSPSHFQLAEARTINAVVIPSFRDIIQSRHQFLENTLFDCIRETGTVGVGA</sequence>
<evidence type="ECO:0000313" key="4">
    <source>
        <dbReference type="Proteomes" id="UP000429607"/>
    </source>
</evidence>
<dbReference type="OrthoDB" id="114768at2759"/>
<dbReference type="Proteomes" id="UP000435112">
    <property type="component" value="Unassembled WGS sequence"/>
</dbReference>
<gene>
    <name evidence="2" type="ORF">PR001_g27095</name>
    <name evidence="1" type="ORF">PR002_g27026</name>
    <name evidence="3" type="ORF">PR003_g28180</name>
</gene>
<evidence type="ECO:0000313" key="1">
    <source>
        <dbReference type="EMBL" id="KAE8970721.1"/>
    </source>
</evidence>
<evidence type="ECO:0000313" key="3">
    <source>
        <dbReference type="EMBL" id="KAE9279637.1"/>
    </source>
</evidence>
<evidence type="ECO:0000313" key="5">
    <source>
        <dbReference type="Proteomes" id="UP000434957"/>
    </source>
</evidence>
<evidence type="ECO:0000313" key="2">
    <source>
        <dbReference type="EMBL" id="KAE8970802.1"/>
    </source>
</evidence>
<reference evidence="4 6" key="1">
    <citation type="submission" date="2018-09" db="EMBL/GenBank/DDBJ databases">
        <title>Genomic investigation of the strawberry pathogen Phytophthora fragariae indicates pathogenicity is determined by transcriptional variation in three key races.</title>
        <authorList>
            <person name="Adams T.M."/>
            <person name="Armitage A.D."/>
            <person name="Sobczyk M.K."/>
            <person name="Bates H.J."/>
            <person name="Dunwell J.M."/>
            <person name="Nellist C.F."/>
            <person name="Harrison R.J."/>
        </authorList>
    </citation>
    <scope>NUCLEOTIDE SEQUENCE [LARGE SCALE GENOMIC DNA]</scope>
    <source>
        <strain evidence="2 4">SCRP249</strain>
        <strain evidence="1 6">SCRP324</strain>
        <strain evidence="3 5">SCRP333</strain>
    </source>
</reference>